<protein>
    <recommendedName>
        <fullName evidence="3">YgiT-type zinc finger domain-containing protein</fullName>
    </recommendedName>
</protein>
<reference evidence="1 2" key="1">
    <citation type="submission" date="2017-11" db="EMBL/GenBank/DDBJ databases">
        <title>Evolution of Phototrophy in the Chloroflexi Phylum Driven by Horizontal Gene Transfer.</title>
        <authorList>
            <person name="Ward L.M."/>
            <person name="Hemp J."/>
            <person name="Shih P.M."/>
            <person name="Mcglynn S.E."/>
            <person name="Fischer W."/>
        </authorList>
    </citation>
    <scope>NUCLEOTIDE SEQUENCE [LARGE SCALE GENOMIC DNA]</scope>
    <source>
        <strain evidence="1">JP3_7</strain>
    </source>
</reference>
<gene>
    <name evidence="1" type="ORF">CUN48_09465</name>
</gene>
<name>A0A2M8QBV4_9CHLR</name>
<dbReference type="Proteomes" id="UP000230790">
    <property type="component" value="Unassembled WGS sequence"/>
</dbReference>
<organism evidence="1 2">
    <name type="scientific">Candidatus Thermofonsia Clade 3 bacterium</name>
    <dbReference type="NCBI Taxonomy" id="2364212"/>
    <lineage>
        <taxon>Bacteria</taxon>
        <taxon>Bacillati</taxon>
        <taxon>Chloroflexota</taxon>
        <taxon>Candidatus Thermofontia</taxon>
        <taxon>Candidatus Thermofonsia Clade 3</taxon>
    </lineage>
</organism>
<evidence type="ECO:0000313" key="2">
    <source>
        <dbReference type="Proteomes" id="UP000230790"/>
    </source>
</evidence>
<sequence>MKTTGICPKCGSDVIARVAGQQDETSIIVDWGGYFTSAPVARYVCCTCGDIESDVEFPEDLGRIRRKFRLDTPQDEVEVP</sequence>
<dbReference type="AlphaFoldDB" id="A0A2M8QBV4"/>
<proteinExistence type="predicted"/>
<evidence type="ECO:0008006" key="3">
    <source>
        <dbReference type="Google" id="ProtNLM"/>
    </source>
</evidence>
<evidence type="ECO:0000313" key="1">
    <source>
        <dbReference type="EMBL" id="PJF47275.1"/>
    </source>
</evidence>
<comment type="caution">
    <text evidence="1">The sequence shown here is derived from an EMBL/GenBank/DDBJ whole genome shotgun (WGS) entry which is preliminary data.</text>
</comment>
<accession>A0A2M8QBV4</accession>
<dbReference type="EMBL" id="PGTN01000057">
    <property type="protein sequence ID" value="PJF47275.1"/>
    <property type="molecule type" value="Genomic_DNA"/>
</dbReference>